<evidence type="ECO:0000259" key="1">
    <source>
        <dbReference type="Pfam" id="PF04825"/>
    </source>
</evidence>
<dbReference type="HOGENOM" id="CLU_521849_0_0_1"/>
<dbReference type="RefSeq" id="XP_001484719.2">
    <property type="nucleotide sequence ID" value="XM_001484669.1"/>
</dbReference>
<sequence>MNLLSRLENDEGLRLAWQLDNIGISGLASKLAKSRITNYSVHELCNQISKNSQTFLLRDLSKLMHGLSIMYSQQVSCIMRDVSNIQFQLNSARFLNILPSTKVTNNGEARRSKKITFLSDDQSFDIQMDLTLSLTAVTFNSLPFEVKQKEQDTSTRFISSPQAQQYHHISNKSLDIDDDFALDLGHQLENNIEEDVNMDTLLPDIIYPQGQEPQVESTISGLFKSTLRDSSSSSTIKKDPKKRRLIIDEECVLNHTTKRCKSESLKPVTTEILNIEFFRHPYTLNHLTSYCYRCISKNVEVANYFDRSDYRELQSTLMKSIEDASVEHEVGRNLIPSQASISEYYGDAAMLFDDQDENLQPNYMQEDYDISLPELGLRAESQEAKETNTFPIADFALEPIVDSEGKNLAVIPAEIHGQLREFYQFLILRGMKYGAVSRYDKAEQRGENISPKLKCVVMLHQLLPRSIDQSLTIEAESPPTRSIVAASFSSILELASKSIITLKELDNALQLTVSVETKMQSS</sequence>
<dbReference type="GeneID" id="5126793"/>
<dbReference type="InterPro" id="IPR006910">
    <property type="entry name" value="Rad21_Rec8_N"/>
</dbReference>
<gene>
    <name evidence="2" type="ORF">PGUG_02448</name>
</gene>
<protein>
    <recommendedName>
        <fullName evidence="1">Rad21/Rec8-like protein N-terminal domain-containing protein</fullName>
    </recommendedName>
</protein>
<dbReference type="Proteomes" id="UP000001997">
    <property type="component" value="Unassembled WGS sequence"/>
</dbReference>
<keyword evidence="3" id="KW-1185">Reference proteome</keyword>
<evidence type="ECO:0000313" key="2">
    <source>
        <dbReference type="EMBL" id="EDK38350.2"/>
    </source>
</evidence>
<dbReference type="KEGG" id="pgu:PGUG_02448"/>
<feature type="domain" description="Rad21/Rec8-like protein N-terminal" evidence="1">
    <location>
        <begin position="9"/>
        <end position="106"/>
    </location>
</feature>
<evidence type="ECO:0000313" key="3">
    <source>
        <dbReference type="Proteomes" id="UP000001997"/>
    </source>
</evidence>
<dbReference type="Pfam" id="PF04825">
    <property type="entry name" value="Rad21_Rec8_N"/>
    <property type="match status" value="1"/>
</dbReference>
<proteinExistence type="predicted"/>
<organism evidence="2 3">
    <name type="scientific">Meyerozyma guilliermondii (strain ATCC 6260 / CBS 566 / DSM 6381 / JCM 1539 / NBRC 10279 / NRRL Y-324)</name>
    <name type="common">Yeast</name>
    <name type="synonym">Candida guilliermondii</name>
    <dbReference type="NCBI Taxonomy" id="294746"/>
    <lineage>
        <taxon>Eukaryota</taxon>
        <taxon>Fungi</taxon>
        <taxon>Dikarya</taxon>
        <taxon>Ascomycota</taxon>
        <taxon>Saccharomycotina</taxon>
        <taxon>Pichiomycetes</taxon>
        <taxon>Debaryomycetaceae</taxon>
        <taxon>Meyerozyma</taxon>
    </lineage>
</organism>
<dbReference type="EMBL" id="CH408157">
    <property type="protein sequence ID" value="EDK38350.2"/>
    <property type="molecule type" value="Genomic_DNA"/>
</dbReference>
<dbReference type="OrthoDB" id="5536635at2759"/>
<name>A5DGP7_PICGU</name>
<reference evidence="2 3" key="1">
    <citation type="journal article" date="2009" name="Nature">
        <title>Evolution of pathogenicity and sexual reproduction in eight Candida genomes.</title>
        <authorList>
            <person name="Butler G."/>
            <person name="Rasmussen M.D."/>
            <person name="Lin M.F."/>
            <person name="Santos M.A."/>
            <person name="Sakthikumar S."/>
            <person name="Munro C.A."/>
            <person name="Rheinbay E."/>
            <person name="Grabherr M."/>
            <person name="Forche A."/>
            <person name="Reedy J.L."/>
            <person name="Agrafioti I."/>
            <person name="Arnaud M.B."/>
            <person name="Bates S."/>
            <person name="Brown A.J."/>
            <person name="Brunke S."/>
            <person name="Costanzo M.C."/>
            <person name="Fitzpatrick D.A."/>
            <person name="de Groot P.W."/>
            <person name="Harris D."/>
            <person name="Hoyer L.L."/>
            <person name="Hube B."/>
            <person name="Klis F.M."/>
            <person name="Kodira C."/>
            <person name="Lennard N."/>
            <person name="Logue M.E."/>
            <person name="Martin R."/>
            <person name="Neiman A.M."/>
            <person name="Nikolaou E."/>
            <person name="Quail M.A."/>
            <person name="Quinn J."/>
            <person name="Santos M.C."/>
            <person name="Schmitzberger F.F."/>
            <person name="Sherlock G."/>
            <person name="Shah P."/>
            <person name="Silverstein K.A."/>
            <person name="Skrzypek M.S."/>
            <person name="Soll D."/>
            <person name="Staggs R."/>
            <person name="Stansfield I."/>
            <person name="Stumpf M.P."/>
            <person name="Sudbery P.E."/>
            <person name="Srikantha T."/>
            <person name="Zeng Q."/>
            <person name="Berman J."/>
            <person name="Berriman M."/>
            <person name="Heitman J."/>
            <person name="Gow N.A."/>
            <person name="Lorenz M.C."/>
            <person name="Birren B.W."/>
            <person name="Kellis M."/>
            <person name="Cuomo C.A."/>
        </authorList>
    </citation>
    <scope>NUCLEOTIDE SEQUENCE [LARGE SCALE GENOMIC DNA]</scope>
    <source>
        <strain evidence="3">ATCC 6260 / CBS 566 / DSM 6381 / JCM 1539 / NBRC 10279 / NRRL Y-324</strain>
    </source>
</reference>
<dbReference type="InParanoid" id="A5DGP7"/>
<dbReference type="STRING" id="294746.A5DGP7"/>
<dbReference type="AlphaFoldDB" id="A5DGP7"/>
<accession>A5DGP7</accession>